<evidence type="ECO:0000256" key="3">
    <source>
        <dbReference type="ARBA" id="ARBA00012438"/>
    </source>
</evidence>
<evidence type="ECO:0000256" key="10">
    <source>
        <dbReference type="ARBA" id="ARBA00022840"/>
    </source>
</evidence>
<name>A0A1X7I138_9SPHI</name>
<dbReference type="GO" id="GO:0005524">
    <property type="term" value="F:ATP binding"/>
    <property type="evidence" value="ECO:0007669"/>
    <property type="project" value="UniProtKB-KW"/>
</dbReference>
<dbReference type="Pfam" id="PF02518">
    <property type="entry name" value="HATPase_c"/>
    <property type="match status" value="1"/>
</dbReference>
<dbReference type="SMART" id="SM00387">
    <property type="entry name" value="HATPase_c"/>
    <property type="match status" value="1"/>
</dbReference>
<dbReference type="Pfam" id="PF00672">
    <property type="entry name" value="HAMP"/>
    <property type="match status" value="1"/>
</dbReference>
<evidence type="ECO:0000256" key="12">
    <source>
        <dbReference type="ARBA" id="ARBA00023012"/>
    </source>
</evidence>
<evidence type="ECO:0000256" key="4">
    <source>
        <dbReference type="ARBA" id="ARBA00022475"/>
    </source>
</evidence>
<dbReference type="Pfam" id="PF00512">
    <property type="entry name" value="HisKA"/>
    <property type="match status" value="1"/>
</dbReference>
<keyword evidence="6" id="KW-0808">Transferase</keyword>
<organism evidence="14 15">
    <name type="scientific">Sphingobacterium psychroaquaticum</name>
    <dbReference type="NCBI Taxonomy" id="561061"/>
    <lineage>
        <taxon>Bacteria</taxon>
        <taxon>Pseudomonadati</taxon>
        <taxon>Bacteroidota</taxon>
        <taxon>Sphingobacteriia</taxon>
        <taxon>Sphingobacteriales</taxon>
        <taxon>Sphingobacteriaceae</taxon>
        <taxon>Sphingobacterium</taxon>
    </lineage>
</organism>
<keyword evidence="9 14" id="KW-0418">Kinase</keyword>
<reference evidence="14 15" key="1">
    <citation type="submission" date="2017-04" db="EMBL/GenBank/DDBJ databases">
        <authorList>
            <person name="Afonso C.L."/>
            <person name="Miller P.J."/>
            <person name="Scott M.A."/>
            <person name="Spackman E."/>
            <person name="Goraichik I."/>
            <person name="Dimitrov K.M."/>
            <person name="Suarez D.L."/>
            <person name="Swayne D.E."/>
        </authorList>
    </citation>
    <scope>NUCLEOTIDE SEQUENCE [LARGE SCALE GENOMIC DNA]</scope>
    <source>
        <strain evidence="14 15">DSM 22418</strain>
    </source>
</reference>
<keyword evidence="4" id="KW-1003">Cell membrane</keyword>
<dbReference type="EC" id="2.7.13.3" evidence="3"/>
<dbReference type="GO" id="GO:0005886">
    <property type="term" value="C:plasma membrane"/>
    <property type="evidence" value="ECO:0007669"/>
    <property type="project" value="UniProtKB-SubCell"/>
</dbReference>
<evidence type="ECO:0000313" key="14">
    <source>
        <dbReference type="EMBL" id="SMG08024.1"/>
    </source>
</evidence>
<dbReference type="InterPro" id="IPR004358">
    <property type="entry name" value="Sig_transdc_His_kin-like_C"/>
</dbReference>
<sequence length="455" mass="52280">MQIKTRLTLLFTLIAATILLIFAAVIYYAAKESREREFYALLQKEAYTKVNLFLDAQVDKNTLQEIYHNNRKILNEVEVAIYSTDYNLLYHDAVDLDFVKETEKMLQEIRKKGKIEFYQDNWQVIGIVYPYRGQDFIVTAAAYDQYGYNKLEHLLQTMVVVFIFSMVIIYLAGRLFSTRVFAPINSMTEKARRISATNLDLRLASNHTKDELSLLADTFNDMLDRLENSFDAQKSFVSHISHELRTPLAAIIAELELAGNKERTTTEYKHVINNTLSDAQKLVRLSNSLLDFAKASYDPTEIAFRPVRVDELLLDARQQVQQAEKTYKIDIHFSEDIEDENHISVNGNEYLLKVAFINLFENGCKFSPLRQSTVHVAFDAQDIILHFSDQGIGIPAEDLENIFLPFYRGENRQFADGNGIGLPLTKKIILLHQGELSVQSIAQEGTRFTVRLPHL</sequence>
<dbReference type="InterPro" id="IPR036890">
    <property type="entry name" value="HATPase_C_sf"/>
</dbReference>
<gene>
    <name evidence="14" type="ORF">SAMN05660862_0337</name>
</gene>
<dbReference type="PANTHER" id="PTHR45528:SF1">
    <property type="entry name" value="SENSOR HISTIDINE KINASE CPXA"/>
    <property type="match status" value="1"/>
</dbReference>
<keyword evidence="7" id="KW-0812">Transmembrane</keyword>
<dbReference type="Gene3D" id="1.10.287.130">
    <property type="match status" value="1"/>
</dbReference>
<proteinExistence type="predicted"/>
<dbReference type="SUPFAM" id="SSF158472">
    <property type="entry name" value="HAMP domain-like"/>
    <property type="match status" value="1"/>
</dbReference>
<keyword evidence="5" id="KW-0597">Phosphoprotein</keyword>
<comment type="subcellular location">
    <subcellularLocation>
        <location evidence="2">Cell membrane</location>
        <topology evidence="2">Multi-pass membrane protein</topology>
    </subcellularLocation>
</comment>
<evidence type="ECO:0000256" key="7">
    <source>
        <dbReference type="ARBA" id="ARBA00022692"/>
    </source>
</evidence>
<evidence type="ECO:0000313" key="15">
    <source>
        <dbReference type="Proteomes" id="UP000192980"/>
    </source>
</evidence>
<dbReference type="InterPro" id="IPR003660">
    <property type="entry name" value="HAMP_dom"/>
</dbReference>
<dbReference type="SUPFAM" id="SSF47384">
    <property type="entry name" value="Homodimeric domain of signal transducing histidine kinase"/>
    <property type="match status" value="1"/>
</dbReference>
<keyword evidence="15" id="KW-1185">Reference proteome</keyword>
<evidence type="ECO:0000256" key="11">
    <source>
        <dbReference type="ARBA" id="ARBA00022989"/>
    </source>
</evidence>
<evidence type="ECO:0000256" key="5">
    <source>
        <dbReference type="ARBA" id="ARBA00022553"/>
    </source>
</evidence>
<evidence type="ECO:0000256" key="13">
    <source>
        <dbReference type="ARBA" id="ARBA00023136"/>
    </source>
</evidence>
<dbReference type="PANTHER" id="PTHR45528">
    <property type="entry name" value="SENSOR HISTIDINE KINASE CPXA"/>
    <property type="match status" value="1"/>
</dbReference>
<dbReference type="AlphaFoldDB" id="A0A1X7I138"/>
<dbReference type="PROSITE" id="PS50109">
    <property type="entry name" value="HIS_KIN"/>
    <property type="match status" value="1"/>
</dbReference>
<dbReference type="GO" id="GO:0000155">
    <property type="term" value="F:phosphorelay sensor kinase activity"/>
    <property type="evidence" value="ECO:0007669"/>
    <property type="project" value="InterPro"/>
</dbReference>
<evidence type="ECO:0000256" key="8">
    <source>
        <dbReference type="ARBA" id="ARBA00022741"/>
    </source>
</evidence>
<protein>
    <recommendedName>
        <fullName evidence="3">histidine kinase</fullName>
        <ecNumber evidence="3">2.7.13.3</ecNumber>
    </recommendedName>
</protein>
<dbReference type="CDD" id="cd00075">
    <property type="entry name" value="HATPase"/>
    <property type="match status" value="1"/>
</dbReference>
<dbReference type="STRING" id="561061.SAMN05660862_0337"/>
<keyword evidence="10" id="KW-0067">ATP-binding</keyword>
<keyword evidence="13" id="KW-0472">Membrane</keyword>
<dbReference type="CDD" id="cd00082">
    <property type="entry name" value="HisKA"/>
    <property type="match status" value="1"/>
</dbReference>
<dbReference type="SMART" id="SM00304">
    <property type="entry name" value="HAMP"/>
    <property type="match status" value="1"/>
</dbReference>
<dbReference type="CDD" id="cd06225">
    <property type="entry name" value="HAMP"/>
    <property type="match status" value="1"/>
</dbReference>
<dbReference type="Gene3D" id="6.10.340.10">
    <property type="match status" value="1"/>
</dbReference>
<evidence type="ECO:0000256" key="2">
    <source>
        <dbReference type="ARBA" id="ARBA00004651"/>
    </source>
</evidence>
<dbReference type="PRINTS" id="PR00344">
    <property type="entry name" value="BCTRLSENSOR"/>
</dbReference>
<dbReference type="SMART" id="SM00388">
    <property type="entry name" value="HisKA"/>
    <property type="match status" value="1"/>
</dbReference>
<dbReference type="EMBL" id="FXAU01000001">
    <property type="protein sequence ID" value="SMG08024.1"/>
    <property type="molecule type" value="Genomic_DNA"/>
</dbReference>
<evidence type="ECO:0000256" key="1">
    <source>
        <dbReference type="ARBA" id="ARBA00000085"/>
    </source>
</evidence>
<dbReference type="OrthoDB" id="594725at2"/>
<dbReference type="PROSITE" id="PS50885">
    <property type="entry name" value="HAMP"/>
    <property type="match status" value="1"/>
</dbReference>
<dbReference type="Proteomes" id="UP000192980">
    <property type="component" value="Unassembled WGS sequence"/>
</dbReference>
<keyword evidence="12" id="KW-0902">Two-component regulatory system</keyword>
<dbReference type="InterPro" id="IPR050398">
    <property type="entry name" value="HssS/ArlS-like"/>
</dbReference>
<evidence type="ECO:0000256" key="6">
    <source>
        <dbReference type="ARBA" id="ARBA00022679"/>
    </source>
</evidence>
<dbReference type="InterPro" id="IPR003594">
    <property type="entry name" value="HATPase_dom"/>
</dbReference>
<dbReference type="SUPFAM" id="SSF55874">
    <property type="entry name" value="ATPase domain of HSP90 chaperone/DNA topoisomerase II/histidine kinase"/>
    <property type="match status" value="1"/>
</dbReference>
<dbReference type="InterPro" id="IPR036097">
    <property type="entry name" value="HisK_dim/P_sf"/>
</dbReference>
<dbReference type="InterPro" id="IPR003661">
    <property type="entry name" value="HisK_dim/P_dom"/>
</dbReference>
<keyword evidence="8" id="KW-0547">Nucleotide-binding</keyword>
<evidence type="ECO:0000256" key="9">
    <source>
        <dbReference type="ARBA" id="ARBA00022777"/>
    </source>
</evidence>
<dbReference type="Gene3D" id="3.30.565.10">
    <property type="entry name" value="Histidine kinase-like ATPase, C-terminal domain"/>
    <property type="match status" value="1"/>
</dbReference>
<keyword evidence="11" id="KW-1133">Transmembrane helix</keyword>
<accession>A0A1X7I138</accession>
<dbReference type="InterPro" id="IPR005467">
    <property type="entry name" value="His_kinase_dom"/>
</dbReference>
<comment type="catalytic activity">
    <reaction evidence="1">
        <text>ATP + protein L-histidine = ADP + protein N-phospho-L-histidine.</text>
        <dbReference type="EC" id="2.7.13.3"/>
    </reaction>
</comment>
<dbReference type="RefSeq" id="WP_085471234.1">
    <property type="nucleotide sequence ID" value="NZ_CP038029.1"/>
</dbReference>